<feature type="domain" description="TonB-dependent receptor plug" evidence="12">
    <location>
        <begin position="47"/>
        <end position="151"/>
    </location>
</feature>
<evidence type="ECO:0000256" key="7">
    <source>
        <dbReference type="ARBA" id="ARBA00023237"/>
    </source>
</evidence>
<dbReference type="Proteomes" id="UP000659697">
    <property type="component" value="Unassembled WGS sequence"/>
</dbReference>
<evidence type="ECO:0000256" key="3">
    <source>
        <dbReference type="ARBA" id="ARBA00022452"/>
    </source>
</evidence>
<comment type="subcellular location">
    <subcellularLocation>
        <location evidence="1 8">Cell outer membrane</location>
        <topology evidence="1 8">Multi-pass membrane protein</topology>
    </subcellularLocation>
</comment>
<dbReference type="EMBL" id="BNAO01000005">
    <property type="protein sequence ID" value="GHG70940.1"/>
    <property type="molecule type" value="Genomic_DNA"/>
</dbReference>
<evidence type="ECO:0000256" key="6">
    <source>
        <dbReference type="ARBA" id="ARBA00023136"/>
    </source>
</evidence>
<feature type="chain" id="PRO_5047205876" evidence="10">
    <location>
        <begin position="22"/>
        <end position="675"/>
    </location>
</feature>
<evidence type="ECO:0000256" key="8">
    <source>
        <dbReference type="PROSITE-ProRule" id="PRU01360"/>
    </source>
</evidence>
<dbReference type="InterPro" id="IPR012910">
    <property type="entry name" value="Plug_dom"/>
</dbReference>
<dbReference type="Pfam" id="PF07715">
    <property type="entry name" value="Plug"/>
    <property type="match status" value="1"/>
</dbReference>
<dbReference type="InterPro" id="IPR036942">
    <property type="entry name" value="Beta-barrel_TonB_sf"/>
</dbReference>
<evidence type="ECO:0000256" key="5">
    <source>
        <dbReference type="ARBA" id="ARBA00023077"/>
    </source>
</evidence>
<protein>
    <submittedName>
        <fullName evidence="13">TonB-dependent receptor</fullName>
    </submittedName>
</protein>
<evidence type="ECO:0000256" key="4">
    <source>
        <dbReference type="ARBA" id="ARBA00022692"/>
    </source>
</evidence>
<evidence type="ECO:0000313" key="13">
    <source>
        <dbReference type="EMBL" id="GHG70940.1"/>
    </source>
</evidence>
<sequence>MNYWFYPLTAVTALLSAAVTANEESDDKAIEVIVVSAGQQQQNWLNTPASVSVKTLPQAGLLIDSGQLLQGIPGLQVDSRANFAQDTRLSLRGFGSRSAFGIRGLYLQQDGIPISAPDGQGQLSSVLLDSIGQIEVLSGPLAVLYGNGAGGVISLTTREQIPTEVSSSLAISEVQQQYQLRLNRQTADHSWQVAAKHFETEGFRPHAAARKQQLQAGWQQLLTDDLTLKFKVDWANDPRLQDPLSLSVAQWREDPTQTASQAKLFDTTKTTEQRQLSATLQHSGPAPWQVALWQGKREVSQRLAFTGEAISSAGGDIALARAYHGINAQKKWQLTPALSHLLGGAWVKSDDLRRGYVNQFGQRGALRRDEVNLAENRDLYWRFSYQHSAALSIDGGLRYSELRYQILDNFIQPGNPDDSGSKNYYQHAAAIGLTYRFAEQWSWFVSTGKGFEAPTLAELAYKPEGTGLNLALQASQNQQWESGFKYQGWASSASLSLFSIRSNDELLVASSNNGRTSYRNAGNTARDGIEFNLKQQLTAQLKHELSLTLIDARFQSPELKDKRLPGVAKTDAYWQLRFQPNLRLPVYLEWRTLYRGNIATTDNNTEFAPAALTFDATLHAQQQLSRWQLNYWLKLDNLTDRDNVGAVVVNQTNGRAIEPAPGRQLSAGLSMNYLW</sequence>
<comment type="caution">
    <text evidence="13">The sequence shown here is derived from an EMBL/GenBank/DDBJ whole genome shotgun (WGS) entry which is preliminary data.</text>
</comment>
<evidence type="ECO:0000256" key="10">
    <source>
        <dbReference type="SAM" id="SignalP"/>
    </source>
</evidence>
<reference evidence="14" key="1">
    <citation type="journal article" date="2019" name="Int. J. Syst. Evol. Microbiol.">
        <title>The Global Catalogue of Microorganisms (GCM) 10K type strain sequencing project: providing services to taxonomists for standard genome sequencing and annotation.</title>
        <authorList>
            <consortium name="The Broad Institute Genomics Platform"/>
            <consortium name="The Broad Institute Genome Sequencing Center for Infectious Disease"/>
            <person name="Wu L."/>
            <person name="Ma J."/>
        </authorList>
    </citation>
    <scope>NUCLEOTIDE SEQUENCE [LARGE SCALE GENOMIC DNA]</scope>
    <source>
        <strain evidence="14">CGMCC 1.7003</strain>
    </source>
</reference>
<dbReference type="RefSeq" id="WP_189433047.1">
    <property type="nucleotide sequence ID" value="NZ_BNAO01000005.1"/>
</dbReference>
<dbReference type="PROSITE" id="PS52016">
    <property type="entry name" value="TONB_DEPENDENT_REC_3"/>
    <property type="match status" value="1"/>
</dbReference>
<dbReference type="Pfam" id="PF00593">
    <property type="entry name" value="TonB_dep_Rec_b-barrel"/>
    <property type="match status" value="1"/>
</dbReference>
<dbReference type="InterPro" id="IPR037066">
    <property type="entry name" value="Plug_dom_sf"/>
</dbReference>
<dbReference type="SUPFAM" id="SSF56935">
    <property type="entry name" value="Porins"/>
    <property type="match status" value="1"/>
</dbReference>
<organism evidence="13 14">
    <name type="scientific">Alishewanella longhuensis</name>
    <dbReference type="NCBI Taxonomy" id="1091037"/>
    <lineage>
        <taxon>Bacteria</taxon>
        <taxon>Pseudomonadati</taxon>
        <taxon>Pseudomonadota</taxon>
        <taxon>Gammaproteobacteria</taxon>
        <taxon>Alteromonadales</taxon>
        <taxon>Alteromonadaceae</taxon>
        <taxon>Alishewanella</taxon>
    </lineage>
</organism>
<keyword evidence="10" id="KW-0732">Signal</keyword>
<dbReference type="InterPro" id="IPR000531">
    <property type="entry name" value="Beta-barrel_TonB"/>
</dbReference>
<keyword evidence="14" id="KW-1185">Reference proteome</keyword>
<dbReference type="InterPro" id="IPR039426">
    <property type="entry name" value="TonB-dep_rcpt-like"/>
</dbReference>
<dbReference type="Gene3D" id="2.170.130.10">
    <property type="entry name" value="TonB-dependent receptor, plug domain"/>
    <property type="match status" value="1"/>
</dbReference>
<feature type="signal peptide" evidence="10">
    <location>
        <begin position="1"/>
        <end position="21"/>
    </location>
</feature>
<proteinExistence type="inferred from homology"/>
<evidence type="ECO:0000259" key="11">
    <source>
        <dbReference type="Pfam" id="PF00593"/>
    </source>
</evidence>
<keyword evidence="13" id="KW-0675">Receptor</keyword>
<evidence type="ECO:0000256" key="9">
    <source>
        <dbReference type="RuleBase" id="RU003357"/>
    </source>
</evidence>
<keyword evidence="7 8" id="KW-0998">Cell outer membrane</keyword>
<comment type="similarity">
    <text evidence="8 9">Belongs to the TonB-dependent receptor family.</text>
</comment>
<keyword evidence="4 8" id="KW-0812">Transmembrane</keyword>
<feature type="domain" description="TonB-dependent receptor-like beta-barrel" evidence="11">
    <location>
        <begin position="218"/>
        <end position="630"/>
    </location>
</feature>
<evidence type="ECO:0000256" key="1">
    <source>
        <dbReference type="ARBA" id="ARBA00004571"/>
    </source>
</evidence>
<evidence type="ECO:0000256" key="2">
    <source>
        <dbReference type="ARBA" id="ARBA00022448"/>
    </source>
</evidence>
<dbReference type="Gene3D" id="2.40.170.20">
    <property type="entry name" value="TonB-dependent receptor, beta-barrel domain"/>
    <property type="match status" value="1"/>
</dbReference>
<dbReference type="PANTHER" id="PTHR30069">
    <property type="entry name" value="TONB-DEPENDENT OUTER MEMBRANE RECEPTOR"/>
    <property type="match status" value="1"/>
</dbReference>
<keyword evidence="2 8" id="KW-0813">Transport</keyword>
<accession>A0ABQ3KYP5</accession>
<evidence type="ECO:0000313" key="14">
    <source>
        <dbReference type="Proteomes" id="UP000659697"/>
    </source>
</evidence>
<keyword evidence="6 8" id="KW-0472">Membrane</keyword>
<keyword evidence="3 8" id="KW-1134">Transmembrane beta strand</keyword>
<keyword evidence="5 9" id="KW-0798">TonB box</keyword>
<gene>
    <name evidence="13" type="ORF">GCM10010919_21820</name>
</gene>
<dbReference type="PANTHER" id="PTHR30069:SF28">
    <property type="entry name" value="TONB-DEPENDENT RECEPTOR YNCD-RELATED"/>
    <property type="match status" value="1"/>
</dbReference>
<name>A0ABQ3KYP5_9ALTE</name>
<evidence type="ECO:0000259" key="12">
    <source>
        <dbReference type="Pfam" id="PF07715"/>
    </source>
</evidence>